<evidence type="ECO:0000256" key="1">
    <source>
        <dbReference type="ARBA" id="ARBA00022649"/>
    </source>
</evidence>
<evidence type="ECO:0000256" key="2">
    <source>
        <dbReference type="ARBA" id="ARBA00022722"/>
    </source>
</evidence>
<dbReference type="InterPro" id="IPR052379">
    <property type="entry name" value="Type_VII_TA_RNase"/>
</dbReference>
<evidence type="ECO:0000256" key="3">
    <source>
        <dbReference type="ARBA" id="ARBA00022801"/>
    </source>
</evidence>
<organism evidence="5 6">
    <name type="scientific">Cohnella silvisoli</name>
    <dbReference type="NCBI Taxonomy" id="2873699"/>
    <lineage>
        <taxon>Bacteria</taxon>
        <taxon>Bacillati</taxon>
        <taxon>Bacillota</taxon>
        <taxon>Bacilli</taxon>
        <taxon>Bacillales</taxon>
        <taxon>Paenibacillaceae</taxon>
        <taxon>Cohnella</taxon>
    </lineage>
</organism>
<accession>A0ABV1KTI6</accession>
<protein>
    <submittedName>
        <fullName evidence="5">DUF86 domain-containing protein</fullName>
    </submittedName>
</protein>
<dbReference type="InterPro" id="IPR008201">
    <property type="entry name" value="HepT-like"/>
</dbReference>
<dbReference type="RefSeq" id="WP_232185921.1">
    <property type="nucleotide sequence ID" value="NZ_JAIOAP010000006.1"/>
</dbReference>
<dbReference type="EMBL" id="JASKHM010000007">
    <property type="protein sequence ID" value="MEQ4483339.1"/>
    <property type="molecule type" value="Genomic_DNA"/>
</dbReference>
<sequence length="137" mass="15884">MTLDIILNKTETIRRCIQRIHEEYQQNEENLNILTKQDSIILNLQRACEACIDIAMHIVSDRKLGIPQNSRDAFQILEQHNLITKEISSRMNAMVGFRNIAVHDYQTIQLIIVKNIITHHINDFSSFAEQSLSIAKQ</sequence>
<keyword evidence="2" id="KW-0540">Nuclease</keyword>
<evidence type="ECO:0000256" key="4">
    <source>
        <dbReference type="ARBA" id="ARBA00024207"/>
    </source>
</evidence>
<evidence type="ECO:0000313" key="6">
    <source>
        <dbReference type="Proteomes" id="UP001493487"/>
    </source>
</evidence>
<proteinExistence type="inferred from homology"/>
<dbReference type="Proteomes" id="UP001493487">
    <property type="component" value="Unassembled WGS sequence"/>
</dbReference>
<keyword evidence="1" id="KW-1277">Toxin-antitoxin system</keyword>
<keyword evidence="3" id="KW-0378">Hydrolase</keyword>
<comment type="similarity">
    <text evidence="4">Belongs to the HepT RNase toxin family.</text>
</comment>
<dbReference type="Gene3D" id="1.20.120.580">
    <property type="entry name" value="bsu32300-like"/>
    <property type="match status" value="1"/>
</dbReference>
<dbReference type="PANTHER" id="PTHR33397">
    <property type="entry name" value="UPF0331 PROTEIN YUTE"/>
    <property type="match status" value="1"/>
</dbReference>
<keyword evidence="6" id="KW-1185">Reference proteome</keyword>
<evidence type="ECO:0000313" key="5">
    <source>
        <dbReference type="EMBL" id="MEQ4483339.1"/>
    </source>
</evidence>
<comment type="caution">
    <text evidence="5">The sequence shown here is derived from an EMBL/GenBank/DDBJ whole genome shotgun (WGS) entry which is preliminary data.</text>
</comment>
<gene>
    <name evidence="5" type="ORF">QJS35_13150</name>
</gene>
<dbReference type="PANTHER" id="PTHR33397:SF3">
    <property type="entry name" value="MRNA NUCLEASE HEPT"/>
    <property type="match status" value="1"/>
</dbReference>
<name>A0ABV1KTI6_9BACL</name>
<dbReference type="Pfam" id="PF01934">
    <property type="entry name" value="HepT-like"/>
    <property type="match status" value="1"/>
</dbReference>
<dbReference type="InterPro" id="IPR037038">
    <property type="entry name" value="HepT-like_sf"/>
</dbReference>
<dbReference type="NCBIfam" id="NF047751">
    <property type="entry name" value="HepT_toxin"/>
    <property type="match status" value="1"/>
</dbReference>
<reference evidence="5 6" key="1">
    <citation type="journal article" date="2023" name="Genome Announc.">
        <title>Pan-Genome Analyses of the Genus Cohnella and Proposal of the Novel Species Cohnella silvisoli sp. nov., Isolated from Forest Soil.</title>
        <authorList>
            <person name="Wang C."/>
            <person name="Mao L."/>
            <person name="Bao G."/>
            <person name="Zhu H."/>
        </authorList>
    </citation>
    <scope>NUCLEOTIDE SEQUENCE [LARGE SCALE GENOMIC DNA]</scope>
    <source>
        <strain evidence="5 6">NL03-T5-1</strain>
    </source>
</reference>